<comment type="caution">
    <text evidence="2">The sequence shown here is derived from an EMBL/GenBank/DDBJ whole genome shotgun (WGS) entry which is preliminary data.</text>
</comment>
<dbReference type="EMBL" id="JAALHA020000001">
    <property type="protein sequence ID" value="MDR9893924.1"/>
    <property type="molecule type" value="Genomic_DNA"/>
</dbReference>
<dbReference type="CDD" id="cd03801">
    <property type="entry name" value="GT4_PimA-like"/>
    <property type="match status" value="1"/>
</dbReference>
<gene>
    <name evidence="2" type="ORF">G7B40_004960</name>
</gene>
<reference evidence="3" key="1">
    <citation type="journal article" date="2021" name="Science">
        <title>Hunting the eagle killer: A cyanobacterial neurotoxin causes vacuolar myelinopathy.</title>
        <authorList>
            <person name="Breinlinger S."/>
            <person name="Phillips T.J."/>
            <person name="Haram B.N."/>
            <person name="Mares J."/>
            <person name="Martinez Yerena J.A."/>
            <person name="Hrouzek P."/>
            <person name="Sobotka R."/>
            <person name="Henderson W.M."/>
            <person name="Schmieder P."/>
            <person name="Williams S.M."/>
            <person name="Lauderdale J.D."/>
            <person name="Wilde H.D."/>
            <person name="Gerrin W."/>
            <person name="Kust A."/>
            <person name="Washington J.W."/>
            <person name="Wagner C."/>
            <person name="Geier B."/>
            <person name="Liebeke M."/>
            <person name="Enke H."/>
            <person name="Niedermeyer T.H.J."/>
            <person name="Wilde S.B."/>
        </authorList>
    </citation>
    <scope>NUCLEOTIDE SEQUENCE [LARGE SCALE GENOMIC DNA]</scope>
    <source>
        <strain evidence="3">Thurmond2011</strain>
    </source>
</reference>
<dbReference type="Pfam" id="PF00534">
    <property type="entry name" value="Glycos_transf_1"/>
    <property type="match status" value="1"/>
</dbReference>
<proteinExistence type="predicted"/>
<dbReference type="Gene3D" id="3.40.50.2000">
    <property type="entry name" value="Glycogen Phosphorylase B"/>
    <property type="match status" value="2"/>
</dbReference>
<evidence type="ECO:0000313" key="2">
    <source>
        <dbReference type="EMBL" id="MDR9893924.1"/>
    </source>
</evidence>
<organism evidence="2 3">
    <name type="scientific">Aetokthonos hydrillicola Thurmond2011</name>
    <dbReference type="NCBI Taxonomy" id="2712845"/>
    <lineage>
        <taxon>Bacteria</taxon>
        <taxon>Bacillati</taxon>
        <taxon>Cyanobacteriota</taxon>
        <taxon>Cyanophyceae</taxon>
        <taxon>Nostocales</taxon>
        <taxon>Hapalosiphonaceae</taxon>
        <taxon>Aetokthonos</taxon>
    </lineage>
</organism>
<accession>A0AAP5I370</accession>
<dbReference type="InterPro" id="IPR001296">
    <property type="entry name" value="Glyco_trans_1"/>
</dbReference>
<dbReference type="PANTHER" id="PTHR45947:SF3">
    <property type="entry name" value="SULFOQUINOVOSYL TRANSFERASE SQD2"/>
    <property type="match status" value="1"/>
</dbReference>
<dbReference type="PANTHER" id="PTHR45947">
    <property type="entry name" value="SULFOQUINOVOSYL TRANSFERASE SQD2"/>
    <property type="match status" value="1"/>
</dbReference>
<dbReference type="AlphaFoldDB" id="A0AAP5I370"/>
<protein>
    <submittedName>
        <fullName evidence="2">Glycosyltransferase family 4 protein</fullName>
    </submittedName>
</protein>
<sequence length="415" mass="46278">MLDTLKSFKNTKKYKILNQDYSTRKLLLLPGGFNHLGGSLISLLLLVKGFEKCGASNQICVIVWSGSFTEKCLRNAGHVSCMQLIEAKNQSQFMKRALQWVNQQPKDFPLLLDNWSDWYVMPRLIIAAPTIRISRRPVYHFCHDSVKSYNLLGEFLRRIAFGCLKPKAICNSQFTANHIRRLMTDIQGILYQPVDFDKFNNYPYHGAPPKDLEPILKSKARIILTPSRLNKPGTVNDKNLRALIPVLAHLKAMGHFYHGVVIGPDESPDKSYSRALLETAQAMGVADCFTILQPTLNIEAYYKYASVVVTLAPREPFGRTVVEAIASGVPVIGSSTGGINEILQQFAPQWTVDPNNPADVALAIVSVASDSQTLDLLDKGQAWVKTHCEIANYAQKMMVLTKLIPSCQQTTVDVA</sequence>
<name>A0AAP5I370_9CYAN</name>
<feature type="domain" description="Glycosyl transferase family 1" evidence="1">
    <location>
        <begin position="220"/>
        <end position="373"/>
    </location>
</feature>
<keyword evidence="3" id="KW-1185">Reference proteome</keyword>
<dbReference type="SUPFAM" id="SSF53756">
    <property type="entry name" value="UDP-Glycosyltransferase/glycogen phosphorylase"/>
    <property type="match status" value="1"/>
</dbReference>
<dbReference type="Proteomes" id="UP000667802">
    <property type="component" value="Unassembled WGS sequence"/>
</dbReference>
<dbReference type="InterPro" id="IPR050194">
    <property type="entry name" value="Glycosyltransferase_grp1"/>
</dbReference>
<evidence type="ECO:0000313" key="3">
    <source>
        <dbReference type="Proteomes" id="UP000667802"/>
    </source>
</evidence>
<dbReference type="RefSeq" id="WP_208341248.1">
    <property type="nucleotide sequence ID" value="NZ_CAWQFN010000835.1"/>
</dbReference>
<evidence type="ECO:0000259" key="1">
    <source>
        <dbReference type="Pfam" id="PF00534"/>
    </source>
</evidence>
<dbReference type="GO" id="GO:0016757">
    <property type="term" value="F:glycosyltransferase activity"/>
    <property type="evidence" value="ECO:0007669"/>
    <property type="project" value="InterPro"/>
</dbReference>